<accession>A0AAD6SGW9</accession>
<dbReference type="EMBL" id="JARJCM010000119">
    <property type="protein sequence ID" value="KAJ7027811.1"/>
    <property type="molecule type" value="Genomic_DNA"/>
</dbReference>
<comment type="caution">
    <text evidence="1">The sequence shown here is derived from an EMBL/GenBank/DDBJ whole genome shotgun (WGS) entry which is preliminary data.</text>
</comment>
<evidence type="ECO:0000313" key="2">
    <source>
        <dbReference type="Proteomes" id="UP001218188"/>
    </source>
</evidence>
<dbReference type="Proteomes" id="UP001218188">
    <property type="component" value="Unassembled WGS sequence"/>
</dbReference>
<evidence type="ECO:0000313" key="1">
    <source>
        <dbReference type="EMBL" id="KAJ7027811.1"/>
    </source>
</evidence>
<proteinExistence type="predicted"/>
<gene>
    <name evidence="1" type="ORF">C8F04DRAFT_1237950</name>
</gene>
<dbReference type="AlphaFoldDB" id="A0AAD6SGW9"/>
<reference evidence="1" key="1">
    <citation type="submission" date="2023-03" db="EMBL/GenBank/DDBJ databases">
        <title>Massive genome expansion in bonnet fungi (Mycena s.s.) driven by repeated elements and novel gene families across ecological guilds.</title>
        <authorList>
            <consortium name="Lawrence Berkeley National Laboratory"/>
            <person name="Harder C.B."/>
            <person name="Miyauchi S."/>
            <person name="Viragh M."/>
            <person name="Kuo A."/>
            <person name="Thoen E."/>
            <person name="Andreopoulos B."/>
            <person name="Lu D."/>
            <person name="Skrede I."/>
            <person name="Drula E."/>
            <person name="Henrissat B."/>
            <person name="Morin E."/>
            <person name="Kohler A."/>
            <person name="Barry K."/>
            <person name="LaButti K."/>
            <person name="Morin E."/>
            <person name="Salamov A."/>
            <person name="Lipzen A."/>
            <person name="Mereny Z."/>
            <person name="Hegedus B."/>
            <person name="Baldrian P."/>
            <person name="Stursova M."/>
            <person name="Weitz H."/>
            <person name="Taylor A."/>
            <person name="Grigoriev I.V."/>
            <person name="Nagy L.G."/>
            <person name="Martin F."/>
            <person name="Kauserud H."/>
        </authorList>
    </citation>
    <scope>NUCLEOTIDE SEQUENCE</scope>
    <source>
        <strain evidence="1">CBHHK200</strain>
    </source>
</reference>
<keyword evidence="2" id="KW-1185">Reference proteome</keyword>
<organism evidence="1 2">
    <name type="scientific">Mycena alexandri</name>
    <dbReference type="NCBI Taxonomy" id="1745969"/>
    <lineage>
        <taxon>Eukaryota</taxon>
        <taxon>Fungi</taxon>
        <taxon>Dikarya</taxon>
        <taxon>Basidiomycota</taxon>
        <taxon>Agaricomycotina</taxon>
        <taxon>Agaricomycetes</taxon>
        <taxon>Agaricomycetidae</taxon>
        <taxon>Agaricales</taxon>
        <taxon>Marasmiineae</taxon>
        <taxon>Mycenaceae</taxon>
        <taxon>Mycena</taxon>
    </lineage>
</organism>
<name>A0AAD6SGW9_9AGAR</name>
<sequence length="206" mass="23739">MHRWGIEPQLRPEWLTKVYTTDGVFQTQPTKKQRAWIGMHQWGIEPQSRREGMTESSTEWRRVPNTTVEVSRPAPSWAAVMKVASSGLNPHHTFEGYKFEVKSKLLAFLRMHRWGIEPQLRPEMTQNADRLVAFSTLHCGPMCLTSFATEPLSKSITSRQDKKTAFDIVSMHQWGIEPQLRQERMTDARQTDGVFQTQLVGFVGLV</sequence>
<protein>
    <submittedName>
        <fullName evidence="1">Uncharacterized protein</fullName>
    </submittedName>
</protein>